<evidence type="ECO:0000313" key="1">
    <source>
        <dbReference type="EMBL" id="KAJ9057608.1"/>
    </source>
</evidence>
<protein>
    <submittedName>
        <fullName evidence="1">Uncharacterized protein</fullName>
    </submittedName>
</protein>
<reference evidence="1" key="1">
    <citation type="submission" date="2022-04" db="EMBL/GenBank/DDBJ databases">
        <title>Genome of the entomopathogenic fungus Entomophthora muscae.</title>
        <authorList>
            <person name="Elya C."/>
            <person name="Lovett B.R."/>
            <person name="Lee E."/>
            <person name="Macias A.M."/>
            <person name="Hajek A.E."/>
            <person name="De Bivort B.L."/>
            <person name="Kasson M.T."/>
            <person name="De Fine Licht H.H."/>
            <person name="Stajich J.E."/>
        </authorList>
    </citation>
    <scope>NUCLEOTIDE SEQUENCE</scope>
    <source>
        <strain evidence="1">Berkeley</strain>
    </source>
</reference>
<organism evidence="1 2">
    <name type="scientific">Entomophthora muscae</name>
    <dbReference type="NCBI Taxonomy" id="34485"/>
    <lineage>
        <taxon>Eukaryota</taxon>
        <taxon>Fungi</taxon>
        <taxon>Fungi incertae sedis</taxon>
        <taxon>Zoopagomycota</taxon>
        <taxon>Entomophthoromycotina</taxon>
        <taxon>Entomophthoromycetes</taxon>
        <taxon>Entomophthorales</taxon>
        <taxon>Entomophthoraceae</taxon>
        <taxon>Entomophthora</taxon>
    </lineage>
</organism>
<name>A0ACC2S5R7_9FUNG</name>
<proteinExistence type="predicted"/>
<gene>
    <name evidence="1" type="ORF">DSO57_1020871</name>
</gene>
<comment type="caution">
    <text evidence="1">The sequence shown here is derived from an EMBL/GenBank/DDBJ whole genome shotgun (WGS) entry which is preliminary data.</text>
</comment>
<sequence>MSGLLPDWTLYTPGTKIPDGFVLYQNTVIPLPAFNAMSAQGFFQAHTTIPQVTDKSIMSAHVSQQLCSAALESFSGANDNNATAYMQSAQNKLAQMKCPHHFWIAEISICLTHNAGTWCNKWHKEHANKNWDTVTIHMFGGLQVGLMLAKQKFGCLLQVEA</sequence>
<dbReference type="EMBL" id="QTSX02005779">
    <property type="protein sequence ID" value="KAJ9057608.1"/>
    <property type="molecule type" value="Genomic_DNA"/>
</dbReference>
<dbReference type="Proteomes" id="UP001165960">
    <property type="component" value="Unassembled WGS sequence"/>
</dbReference>
<accession>A0ACC2S5R7</accession>
<keyword evidence="2" id="KW-1185">Reference proteome</keyword>
<evidence type="ECO:0000313" key="2">
    <source>
        <dbReference type="Proteomes" id="UP001165960"/>
    </source>
</evidence>